<feature type="transmembrane region" description="Helical" evidence="6">
    <location>
        <begin position="157"/>
        <end position="181"/>
    </location>
</feature>
<comment type="caution">
    <text evidence="8">The sequence shown here is derived from an EMBL/GenBank/DDBJ whole genome shotgun (WGS) entry which is preliminary data.</text>
</comment>
<evidence type="ECO:0000256" key="1">
    <source>
        <dbReference type="ARBA" id="ARBA00004141"/>
    </source>
</evidence>
<name>A0A2P6V4B8_9CHLO</name>
<dbReference type="AlphaFoldDB" id="A0A2P6V4B8"/>
<feature type="transmembrane region" description="Helical" evidence="6">
    <location>
        <begin position="52"/>
        <end position="74"/>
    </location>
</feature>
<keyword evidence="9" id="KW-1185">Reference proteome</keyword>
<reference evidence="8 9" key="1">
    <citation type="journal article" date="2018" name="Plant J.">
        <title>Genome sequences of Chlorella sorokiniana UTEX 1602 and Micractinium conductrix SAG 241.80: implications to maltose excretion by a green alga.</title>
        <authorList>
            <person name="Arriola M.B."/>
            <person name="Velmurugan N."/>
            <person name="Zhang Y."/>
            <person name="Plunkett M.H."/>
            <person name="Hondzo H."/>
            <person name="Barney B.M."/>
        </authorList>
    </citation>
    <scope>NUCLEOTIDE SEQUENCE [LARGE SCALE GENOMIC DNA]</scope>
    <source>
        <strain evidence="8 9">SAG 241.80</strain>
    </source>
</reference>
<keyword evidence="2 6" id="KW-0812">Transmembrane</keyword>
<dbReference type="Pfam" id="PF00083">
    <property type="entry name" value="Sugar_tr"/>
    <property type="match status" value="2"/>
</dbReference>
<evidence type="ECO:0000256" key="4">
    <source>
        <dbReference type="ARBA" id="ARBA00023136"/>
    </source>
</evidence>
<dbReference type="PROSITE" id="PS00216">
    <property type="entry name" value="SUGAR_TRANSPORT_1"/>
    <property type="match status" value="1"/>
</dbReference>
<feature type="transmembrane region" description="Helical" evidence="6">
    <location>
        <begin position="437"/>
        <end position="460"/>
    </location>
</feature>
<dbReference type="OrthoDB" id="433512at2759"/>
<feature type="transmembrane region" description="Helical" evidence="6">
    <location>
        <begin position="132"/>
        <end position="151"/>
    </location>
</feature>
<dbReference type="SUPFAM" id="SSF103473">
    <property type="entry name" value="MFS general substrate transporter"/>
    <property type="match status" value="1"/>
</dbReference>
<evidence type="ECO:0000256" key="2">
    <source>
        <dbReference type="ARBA" id="ARBA00022692"/>
    </source>
</evidence>
<comment type="subcellular location">
    <subcellularLocation>
        <location evidence="1">Membrane</location>
        <topology evidence="1">Multi-pass membrane protein</topology>
    </subcellularLocation>
</comment>
<dbReference type="InterPro" id="IPR036259">
    <property type="entry name" value="MFS_trans_sf"/>
</dbReference>
<accession>A0A2P6V4B8</accession>
<evidence type="ECO:0000313" key="8">
    <source>
        <dbReference type="EMBL" id="PSC68942.1"/>
    </source>
</evidence>
<keyword evidence="4 6" id="KW-0472">Membrane</keyword>
<dbReference type="Proteomes" id="UP000239649">
    <property type="component" value="Unassembled WGS sequence"/>
</dbReference>
<gene>
    <name evidence="8" type="ORF">C2E20_7467</name>
</gene>
<evidence type="ECO:0000256" key="5">
    <source>
        <dbReference type="SAM" id="MobiDB-lite"/>
    </source>
</evidence>
<evidence type="ECO:0000256" key="6">
    <source>
        <dbReference type="SAM" id="Phobius"/>
    </source>
</evidence>
<dbReference type="STRING" id="554055.A0A2P6V4B8"/>
<dbReference type="GO" id="GO:0005886">
    <property type="term" value="C:plasma membrane"/>
    <property type="evidence" value="ECO:0007669"/>
    <property type="project" value="TreeGrafter"/>
</dbReference>
<evidence type="ECO:0000313" key="9">
    <source>
        <dbReference type="Proteomes" id="UP000239649"/>
    </source>
</evidence>
<keyword evidence="3 6" id="KW-1133">Transmembrane helix</keyword>
<feature type="transmembrane region" description="Helical" evidence="6">
    <location>
        <begin position="202"/>
        <end position="228"/>
    </location>
</feature>
<feature type="transmembrane region" description="Helical" evidence="6">
    <location>
        <begin position="341"/>
        <end position="363"/>
    </location>
</feature>
<dbReference type="PANTHER" id="PTHR23508">
    <property type="entry name" value="CARBOXYLIC ACID TRANSPORTER PROTEIN HOMOLOG"/>
    <property type="match status" value="1"/>
</dbReference>
<feature type="domain" description="Major facilitator superfamily (MFS) profile" evidence="7">
    <location>
        <begin position="53"/>
        <end position="488"/>
    </location>
</feature>
<evidence type="ECO:0000256" key="3">
    <source>
        <dbReference type="ARBA" id="ARBA00022989"/>
    </source>
</evidence>
<feature type="transmembrane region" description="Helical" evidence="6">
    <location>
        <begin position="248"/>
        <end position="266"/>
    </location>
</feature>
<feature type="transmembrane region" description="Helical" evidence="6">
    <location>
        <begin position="466"/>
        <end position="484"/>
    </location>
</feature>
<feature type="transmembrane region" description="Helical" evidence="6">
    <location>
        <begin position="405"/>
        <end position="425"/>
    </location>
</feature>
<dbReference type="EMBL" id="LHPF02000031">
    <property type="protein sequence ID" value="PSC68942.1"/>
    <property type="molecule type" value="Genomic_DNA"/>
</dbReference>
<dbReference type="GO" id="GO:0046943">
    <property type="term" value="F:carboxylic acid transmembrane transporter activity"/>
    <property type="evidence" value="ECO:0007669"/>
    <property type="project" value="TreeGrafter"/>
</dbReference>
<dbReference type="Gene3D" id="1.20.1250.20">
    <property type="entry name" value="MFS general substrate transporter like domains"/>
    <property type="match status" value="1"/>
</dbReference>
<organism evidence="8 9">
    <name type="scientific">Micractinium conductrix</name>
    <dbReference type="NCBI Taxonomy" id="554055"/>
    <lineage>
        <taxon>Eukaryota</taxon>
        <taxon>Viridiplantae</taxon>
        <taxon>Chlorophyta</taxon>
        <taxon>core chlorophytes</taxon>
        <taxon>Trebouxiophyceae</taxon>
        <taxon>Chlorellales</taxon>
        <taxon>Chlorellaceae</taxon>
        <taxon>Chlorella clade</taxon>
        <taxon>Micractinium</taxon>
    </lineage>
</organism>
<dbReference type="PROSITE" id="PS50850">
    <property type="entry name" value="MFS"/>
    <property type="match status" value="1"/>
</dbReference>
<proteinExistence type="predicted"/>
<dbReference type="InterPro" id="IPR005828">
    <property type="entry name" value="MFS_sugar_transport-like"/>
</dbReference>
<dbReference type="PANTHER" id="PTHR23508:SF10">
    <property type="entry name" value="CARBOXYLIC ACID TRANSPORTER PROTEIN HOMOLOG"/>
    <property type="match status" value="1"/>
</dbReference>
<dbReference type="InterPro" id="IPR020846">
    <property type="entry name" value="MFS_dom"/>
</dbReference>
<feature type="region of interest" description="Disordered" evidence="5">
    <location>
        <begin position="560"/>
        <end position="581"/>
    </location>
</feature>
<evidence type="ECO:0000259" key="7">
    <source>
        <dbReference type="PROSITE" id="PS50850"/>
    </source>
</evidence>
<dbReference type="InterPro" id="IPR005829">
    <property type="entry name" value="Sugar_transporter_CS"/>
</dbReference>
<feature type="transmembrane region" description="Helical" evidence="6">
    <location>
        <begin position="375"/>
        <end position="393"/>
    </location>
</feature>
<sequence>MKGEDVAMHGEVGGKLAVSAAMEQLAGAEEDQHYEHHVQHANPVRRFLSWWISWWVPGMGMMAEAYFVFSVGNLKDIWKAQYPKCFDHKLYTDDQLECSSQLTNTLTYTQVGGIIAGQLGIGFIADRIGRKWGSVLNAALMLVFGILMAASSGPTTAALFTMFTVSQALFGVGVGGEYPVASTSANERAENTKHLQHRRGETVVCVFSMQGWGNLINTAVLVILMAAFGQYGKPYDPDSLNLVWRLSYGIGLIPIAFMLFWRIFMLKESKVWIRKRSSLKSLGESSGSVSKRNWLLVKHYWHRVGGTALAWFVWDFAFYGNKLFQSTFIKIINPKASLIQVLEWTLLNSAVALTGYYFAAFTIDKPWMGRKRMQAMGFAWMGLLFLICAADYVHLVAGGIKWFQFLYYFSSFWGQFGPNATTWLLPAEIVPTEMRAMCHGFAAAVGKAGALVAGVVFNLVDDRGKFWISAACGIAGVFVTLLFCPDLTGLDLKEGDKRWLAIVAGEPDAYDGPAVNPKHLSLLERLTGVGKNFSGAADDSDSDSGVAAKATAKAAALAVPTAKGDEPAEPVQGEQVQLAEK</sequence>
<protein>
    <submittedName>
        <fullName evidence="8">Proton phosphate symporter</fullName>
    </submittedName>
</protein>